<comment type="similarity">
    <text evidence="2">Belongs to the peroxidase family.</text>
</comment>
<dbReference type="GO" id="GO:0000302">
    <property type="term" value="P:response to reactive oxygen species"/>
    <property type="evidence" value="ECO:0007669"/>
    <property type="project" value="TreeGrafter"/>
</dbReference>
<dbReference type="GO" id="GO:0042744">
    <property type="term" value="P:hydrogen peroxide catabolic process"/>
    <property type="evidence" value="ECO:0007669"/>
    <property type="project" value="TreeGrafter"/>
</dbReference>
<evidence type="ECO:0000256" key="2">
    <source>
        <dbReference type="RuleBase" id="RU004241"/>
    </source>
</evidence>
<organism evidence="5 6">
    <name type="scientific">Porcisia hertigi</name>
    <dbReference type="NCBI Taxonomy" id="2761500"/>
    <lineage>
        <taxon>Eukaryota</taxon>
        <taxon>Discoba</taxon>
        <taxon>Euglenozoa</taxon>
        <taxon>Kinetoplastea</taxon>
        <taxon>Metakinetoplastina</taxon>
        <taxon>Trypanosomatida</taxon>
        <taxon>Trypanosomatidae</taxon>
        <taxon>Leishmaniinae</taxon>
        <taxon>Porcisia</taxon>
    </lineage>
</organism>
<dbReference type="KEGG" id="phet:94291198"/>
<gene>
    <name evidence="5" type="ORF">JKF63_05152</name>
</gene>
<accession>A0A836I6Z3</accession>
<protein>
    <recommendedName>
        <fullName evidence="4">Plant heme peroxidase family profile domain-containing protein</fullName>
    </recommendedName>
</protein>
<feature type="compositionally biased region" description="Low complexity" evidence="3">
    <location>
        <begin position="53"/>
        <end position="62"/>
    </location>
</feature>
<evidence type="ECO:0000256" key="3">
    <source>
        <dbReference type="SAM" id="MobiDB-lite"/>
    </source>
</evidence>
<dbReference type="SUPFAM" id="SSF48113">
    <property type="entry name" value="Heme-dependent peroxidases"/>
    <property type="match status" value="1"/>
</dbReference>
<proteinExistence type="inferred from homology"/>
<evidence type="ECO:0000259" key="4">
    <source>
        <dbReference type="Pfam" id="PF00141"/>
    </source>
</evidence>
<feature type="domain" description="Plant heme peroxidase family profile" evidence="4">
    <location>
        <begin position="194"/>
        <end position="377"/>
    </location>
</feature>
<dbReference type="InterPro" id="IPR044831">
    <property type="entry name" value="Ccp1-like"/>
</dbReference>
<dbReference type="Gene3D" id="1.10.520.10">
    <property type="match status" value="1"/>
</dbReference>
<evidence type="ECO:0000313" key="6">
    <source>
        <dbReference type="Proteomes" id="UP000674318"/>
    </source>
</evidence>
<dbReference type="EMBL" id="JAFJZO010000021">
    <property type="protein sequence ID" value="KAG5505816.1"/>
    <property type="molecule type" value="Genomic_DNA"/>
</dbReference>
<feature type="region of interest" description="Disordered" evidence="3">
    <location>
        <begin position="53"/>
        <end position="86"/>
    </location>
</feature>
<dbReference type="RefSeq" id="XP_067757484.1">
    <property type="nucleotide sequence ID" value="XM_067901121.1"/>
</dbReference>
<dbReference type="GO" id="GO:0004601">
    <property type="term" value="F:peroxidase activity"/>
    <property type="evidence" value="ECO:0007669"/>
    <property type="project" value="InterPro"/>
</dbReference>
<sequence>MLRHSCYAWGSGHAVRAPTLCLGRGSVSRTPSAFSTWCGAVLIARRAAHAAAARGSASTSSPRPRHNMFTAPPKVGPGRKGGEEANPYKSWEHMSHTWLILMCLGCLCAGWLAGHFVEVDESKIKPKYAKEDVIESACKQFEFRPDLAATSIRVAFVLAARRAGFPADSVDESCAVVRGLNDMAGVMNYLSNTYPAFSTEDVASLAAIAGIKYLNGPCEGILDQWRWGRNDTDEIPKRNIPKDPHQKTFSIPTILHALGGLTEAECVALLACHGVGEFHEDVSGLDGGVTHTGKRYTLNNRYYRFLLEHEKAFTPLTVARTQDNGDLAALPETLKCVYITERVKGKMKRRQCVINSAELELLKRKTWRELVERYAADDDLWREQFQSAFTKLIDSNFKRLRPYSDPKST</sequence>
<dbReference type="GeneID" id="94291198"/>
<keyword evidence="1" id="KW-0560">Oxidoreductase</keyword>
<comment type="caution">
    <text evidence="5">The sequence shown here is derived from an EMBL/GenBank/DDBJ whole genome shotgun (WGS) entry which is preliminary data.</text>
</comment>
<dbReference type="Proteomes" id="UP000674318">
    <property type="component" value="Chromosome 21"/>
</dbReference>
<dbReference type="InterPro" id="IPR010255">
    <property type="entry name" value="Haem_peroxidase_sf"/>
</dbReference>
<dbReference type="AlphaFoldDB" id="A0A836I6Z3"/>
<name>A0A836I6Z3_9TRYP</name>
<dbReference type="PANTHER" id="PTHR31356">
    <property type="entry name" value="THYLAKOID LUMENAL 29 KDA PROTEIN, CHLOROPLASTIC-RELATED"/>
    <property type="match status" value="1"/>
</dbReference>
<dbReference type="OrthoDB" id="2859658at2759"/>
<dbReference type="PANTHER" id="PTHR31356:SF15">
    <property type="entry name" value="PLANT HEME PEROXIDASE FAMILY PROFILE DOMAIN-CONTAINING PROTEIN"/>
    <property type="match status" value="1"/>
</dbReference>
<dbReference type="InterPro" id="IPR002016">
    <property type="entry name" value="Haem_peroxidase"/>
</dbReference>
<reference evidence="5 6" key="1">
    <citation type="submission" date="2021-02" db="EMBL/GenBank/DDBJ databases">
        <title>Porcisia hertigi Genome sequencing and assembly.</title>
        <authorList>
            <person name="Almutairi H."/>
            <person name="Gatherer D."/>
        </authorList>
    </citation>
    <scope>NUCLEOTIDE SEQUENCE [LARGE SCALE GENOMIC DNA]</scope>
    <source>
        <strain evidence="5 6">C119</strain>
    </source>
</reference>
<dbReference type="GO" id="GO:0020037">
    <property type="term" value="F:heme binding"/>
    <property type="evidence" value="ECO:0007669"/>
    <property type="project" value="InterPro"/>
</dbReference>
<dbReference type="Pfam" id="PF00141">
    <property type="entry name" value="peroxidase"/>
    <property type="match status" value="1"/>
</dbReference>
<evidence type="ECO:0000313" key="5">
    <source>
        <dbReference type="EMBL" id="KAG5505816.1"/>
    </source>
</evidence>
<evidence type="ECO:0000256" key="1">
    <source>
        <dbReference type="ARBA" id="ARBA00023002"/>
    </source>
</evidence>
<dbReference type="Gene3D" id="1.10.420.10">
    <property type="entry name" value="Peroxidase, domain 2"/>
    <property type="match status" value="1"/>
</dbReference>
<keyword evidence="6" id="KW-1185">Reference proteome</keyword>
<dbReference type="GO" id="GO:0034599">
    <property type="term" value="P:cellular response to oxidative stress"/>
    <property type="evidence" value="ECO:0007669"/>
    <property type="project" value="InterPro"/>
</dbReference>